<gene>
    <name evidence="4" type="ORF">E4031_03240</name>
    <name evidence="3" type="ORF">E4Z98_02315</name>
</gene>
<evidence type="ECO:0000313" key="4">
    <source>
        <dbReference type="EMBL" id="TFZ42555.1"/>
    </source>
</evidence>
<accession>A0AAJ5JQS4</accession>
<keyword evidence="2" id="KW-0732">Signal</keyword>
<protein>
    <submittedName>
        <fullName evidence="4">DUF1002 domain-containing protein</fullName>
    </submittedName>
</protein>
<dbReference type="InterPro" id="IPR009343">
    <property type="entry name" value="DUF1002"/>
</dbReference>
<evidence type="ECO:0000256" key="1">
    <source>
        <dbReference type="SAM" id="MobiDB-lite"/>
    </source>
</evidence>
<proteinExistence type="predicted"/>
<sequence>MTLNKSLLASTAIIASLLASNVALASDTTSAKAKNEGWNVPNVALGNGLTNDEQKSTLELLGINEKSSYNSFIVNGDDLVKYVTDVPEFTSDSKAYSSAYIVRTNDGDGVNVEIATPKNITARTEANYRNAAITSGIFDADIKIASVRVMDGSGALAGIYKIYDEVEPAATEEEQQERDQNREVAQQESAVTADITNSNNDNKQFSDENLAVAMADIKLELQKINDTLDTMNTEQAKEKIKSVVDKELASQQLEDFVTPEQKDKIIETMMAFQNSPSIDNEQLKEQLTHLKDDIMDNGKEFLNNAKDKLTNEEARGFLSNLWDKVSNFFTNLFN</sequence>
<dbReference type="Pfam" id="PF06207">
    <property type="entry name" value="DUF1002"/>
    <property type="match status" value="1"/>
</dbReference>
<organism evidence="4 6">
    <name type="scientific">Vagococcus xieshaowenii</name>
    <dbReference type="NCBI Taxonomy" id="2562451"/>
    <lineage>
        <taxon>Bacteria</taxon>
        <taxon>Bacillati</taxon>
        <taxon>Bacillota</taxon>
        <taxon>Bacilli</taxon>
        <taxon>Lactobacillales</taxon>
        <taxon>Enterococcaceae</taxon>
        <taxon>Vagococcus</taxon>
    </lineage>
</organism>
<reference evidence="4 6" key="1">
    <citation type="submission" date="2019-03" db="EMBL/GenBank/DDBJ databases">
        <title>Vagococcus sp. was isolated fron gut of Carduelis flavirostris.</title>
        <authorList>
            <person name="Ge Y."/>
        </authorList>
    </citation>
    <scope>NUCLEOTIDE SEQUENCE [LARGE SCALE GENOMIC DNA]</scope>
    <source>
        <strain evidence="4 6">CF-210</strain>
    </source>
</reference>
<evidence type="ECO:0000313" key="3">
    <source>
        <dbReference type="EMBL" id="QCA28203.1"/>
    </source>
</evidence>
<evidence type="ECO:0000313" key="5">
    <source>
        <dbReference type="Proteomes" id="UP000296883"/>
    </source>
</evidence>
<feature type="chain" id="PRO_5042556451" evidence="2">
    <location>
        <begin position="26"/>
        <end position="334"/>
    </location>
</feature>
<evidence type="ECO:0000313" key="6">
    <source>
        <dbReference type="Proteomes" id="UP000297725"/>
    </source>
</evidence>
<dbReference type="Proteomes" id="UP000297725">
    <property type="component" value="Unassembled WGS sequence"/>
</dbReference>
<dbReference type="RefSeq" id="WP_135253946.1">
    <property type="nucleotide sequence ID" value="NZ_CP038865.1"/>
</dbReference>
<feature type="compositionally biased region" description="Polar residues" evidence="1">
    <location>
        <begin position="184"/>
        <end position="203"/>
    </location>
</feature>
<feature type="signal peptide" evidence="2">
    <location>
        <begin position="1"/>
        <end position="25"/>
    </location>
</feature>
<name>A0AAJ5JQS4_9ENTE</name>
<dbReference type="EMBL" id="SRHU01000010">
    <property type="protein sequence ID" value="TFZ42555.1"/>
    <property type="molecule type" value="Genomic_DNA"/>
</dbReference>
<feature type="region of interest" description="Disordered" evidence="1">
    <location>
        <begin position="170"/>
        <end position="204"/>
    </location>
</feature>
<evidence type="ECO:0000256" key="2">
    <source>
        <dbReference type="SAM" id="SignalP"/>
    </source>
</evidence>
<dbReference type="EMBL" id="CP038865">
    <property type="protein sequence ID" value="QCA28203.1"/>
    <property type="molecule type" value="Genomic_DNA"/>
</dbReference>
<dbReference type="Proteomes" id="UP000296883">
    <property type="component" value="Chromosome"/>
</dbReference>
<reference evidence="3 5" key="2">
    <citation type="journal article" date="2020" name="Int. J. Syst. Evol. Microbiol.">
        <title>Vagococcus xieshaowenii sp. nov., isolated from snow finch (Montifringilla taczanowskii) cloacal content.</title>
        <authorList>
            <person name="Ge Y."/>
            <person name="Yang J."/>
            <person name="Lai X.H."/>
            <person name="Zhang G."/>
            <person name="Jin D."/>
            <person name="Lu S."/>
            <person name="Wang B."/>
            <person name="Huang Y."/>
            <person name="Huang Y."/>
            <person name="Ren Z."/>
            <person name="Zhang X."/>
            <person name="Xu J."/>
        </authorList>
    </citation>
    <scope>NUCLEOTIDE SEQUENCE [LARGE SCALE GENOMIC DNA]</scope>
    <source>
        <strain evidence="3">Personal::cf-49</strain>
        <strain evidence="5">personal::cf-49</strain>
    </source>
</reference>
<keyword evidence="5" id="KW-1185">Reference proteome</keyword>
<dbReference type="AlphaFoldDB" id="A0AAJ5JQS4"/>